<evidence type="ECO:0000313" key="5">
    <source>
        <dbReference type="Proteomes" id="UP000297496"/>
    </source>
</evidence>
<keyword evidence="2" id="KW-0732">Signal</keyword>
<gene>
    <name evidence="4" type="ORF">EXE59_22440</name>
</gene>
<organism evidence="4 5">
    <name type="scientific">Nocardioides eburneiflavus</name>
    <dbReference type="NCBI Taxonomy" id="2518372"/>
    <lineage>
        <taxon>Bacteria</taxon>
        <taxon>Bacillati</taxon>
        <taxon>Actinomycetota</taxon>
        <taxon>Actinomycetes</taxon>
        <taxon>Propionibacteriales</taxon>
        <taxon>Nocardioidaceae</taxon>
        <taxon>Nocardioides</taxon>
    </lineage>
</organism>
<proteinExistence type="inferred from homology"/>
<keyword evidence="5" id="KW-1185">Reference proteome</keyword>
<comment type="similarity">
    <text evidence="1">Belongs to the LytR/CpsA/Psr (LCP) family.</text>
</comment>
<dbReference type="InterPro" id="IPR050922">
    <property type="entry name" value="LytR/CpsA/Psr_CW_biosynth"/>
</dbReference>
<comment type="caution">
    <text evidence="4">The sequence shown here is derived from an EMBL/GenBank/DDBJ whole genome shotgun (WGS) entry which is preliminary data.</text>
</comment>
<evidence type="ECO:0000256" key="1">
    <source>
        <dbReference type="ARBA" id="ARBA00006068"/>
    </source>
</evidence>
<dbReference type="Pfam" id="PF03816">
    <property type="entry name" value="LytR_cpsA_psr"/>
    <property type="match status" value="1"/>
</dbReference>
<sequence length="295" mass="30766">MAQMLLLAGAALLVPAGSVHPTTLSLTTVTTAKSVDAGDGVLWVLALGSEAGPGQDVMTGRTDAIQLIGVSWETRRAVAIGLPRDLWVELPSGRARINEALAEGGPDGAAREVDDLLGITPDVVMVTAADGFLSMMGAVGDVRVDSPIGFTTEEGGVRVRRGTNTLDARQALAYATTREGLPAGDFDRAANHQRLLLATLARLRAAEDEVGFMERVALAALEGIDTDLSPSAAYRLVQALTTIDPARTDACIIRGDFGVEFGADVVYPDEEQARAVGADARDDVRLQGGCRDGSG</sequence>
<feature type="chain" id="PRO_5021258433" evidence="2">
    <location>
        <begin position="22"/>
        <end position="295"/>
    </location>
</feature>
<dbReference type="Gene3D" id="3.40.630.190">
    <property type="entry name" value="LCP protein"/>
    <property type="match status" value="1"/>
</dbReference>
<dbReference type="NCBIfam" id="TIGR00350">
    <property type="entry name" value="lytR_cpsA_psr"/>
    <property type="match status" value="1"/>
</dbReference>
<feature type="signal peptide" evidence="2">
    <location>
        <begin position="1"/>
        <end position="21"/>
    </location>
</feature>
<reference evidence="4 5" key="1">
    <citation type="submission" date="2019-04" db="EMBL/GenBank/DDBJ databases">
        <title>Three New Species of Nocardioides, Nocardioides euryhalodurans sp. nov., Nocardioides seonyuensis sp. nov. and Nocardioides eburneoflavus sp. nov. Isolated from Soil.</title>
        <authorList>
            <person name="Roh S.G."/>
            <person name="Lee C."/>
            <person name="Kim M.-K."/>
            <person name="Kim S.B."/>
        </authorList>
    </citation>
    <scope>NUCLEOTIDE SEQUENCE [LARGE SCALE GENOMIC DNA]</scope>
    <source>
        <strain evidence="4 5">MMS17-SY213</strain>
    </source>
</reference>
<evidence type="ECO:0000259" key="3">
    <source>
        <dbReference type="Pfam" id="PF03816"/>
    </source>
</evidence>
<name>A0A4Z1CN73_9ACTN</name>
<feature type="domain" description="Cell envelope-related transcriptional attenuator" evidence="3">
    <location>
        <begin position="61"/>
        <end position="202"/>
    </location>
</feature>
<dbReference type="OrthoDB" id="9782542at2"/>
<dbReference type="InterPro" id="IPR004474">
    <property type="entry name" value="LytR_CpsA_psr"/>
</dbReference>
<accession>A0A4Z1CN73</accession>
<dbReference type="EMBL" id="SRRO01000001">
    <property type="protein sequence ID" value="TGN66405.1"/>
    <property type="molecule type" value="Genomic_DNA"/>
</dbReference>
<evidence type="ECO:0000313" key="4">
    <source>
        <dbReference type="EMBL" id="TGN66405.1"/>
    </source>
</evidence>
<dbReference type="AlphaFoldDB" id="A0A4Z1CN73"/>
<dbReference type="PANTHER" id="PTHR33392:SF6">
    <property type="entry name" value="POLYISOPRENYL-TEICHOIC ACID--PEPTIDOGLYCAN TEICHOIC ACID TRANSFERASE TAGU"/>
    <property type="match status" value="1"/>
</dbReference>
<dbReference type="PANTHER" id="PTHR33392">
    <property type="entry name" value="POLYISOPRENYL-TEICHOIC ACID--PEPTIDOGLYCAN TEICHOIC ACID TRANSFERASE TAGU"/>
    <property type="match status" value="1"/>
</dbReference>
<evidence type="ECO:0000256" key="2">
    <source>
        <dbReference type="SAM" id="SignalP"/>
    </source>
</evidence>
<dbReference type="Proteomes" id="UP000297496">
    <property type="component" value="Unassembled WGS sequence"/>
</dbReference>
<protein>
    <submittedName>
        <fullName evidence="4">LytR family transcriptional regulator</fullName>
    </submittedName>
</protein>